<evidence type="ECO:0000313" key="1">
    <source>
        <dbReference type="EMBL" id="CAG2065403.1"/>
    </source>
</evidence>
<reference evidence="1" key="1">
    <citation type="submission" date="2021-03" db="EMBL/GenBank/DDBJ databases">
        <authorList>
            <person name="Tran Van P."/>
        </authorList>
    </citation>
    <scope>NUCLEOTIDE SEQUENCE</scope>
</reference>
<dbReference type="Proteomes" id="UP001153148">
    <property type="component" value="Unassembled WGS sequence"/>
</dbReference>
<evidence type="ECO:0000313" key="2">
    <source>
        <dbReference type="Proteomes" id="UP001153148"/>
    </source>
</evidence>
<comment type="caution">
    <text evidence="1">The sequence shown here is derived from an EMBL/GenBank/DDBJ whole genome shotgun (WGS) entry which is preliminary data.</text>
</comment>
<proteinExistence type="predicted"/>
<protein>
    <submittedName>
        <fullName evidence="1">Uncharacterized protein</fullName>
    </submittedName>
</protein>
<keyword evidence="2" id="KW-1185">Reference proteome</keyword>
<name>A0ABN7PCB7_TIMPD</name>
<sequence length="48" mass="5527">MVALEHRKQSARGITHRSFTGDIHPATIVTALSLHFWAFRYDKVLCNM</sequence>
<organism evidence="1 2">
    <name type="scientific">Timema podura</name>
    <name type="common">Walking stick</name>
    <dbReference type="NCBI Taxonomy" id="61482"/>
    <lineage>
        <taxon>Eukaryota</taxon>
        <taxon>Metazoa</taxon>
        <taxon>Ecdysozoa</taxon>
        <taxon>Arthropoda</taxon>
        <taxon>Hexapoda</taxon>
        <taxon>Insecta</taxon>
        <taxon>Pterygota</taxon>
        <taxon>Neoptera</taxon>
        <taxon>Polyneoptera</taxon>
        <taxon>Phasmatodea</taxon>
        <taxon>Timematodea</taxon>
        <taxon>Timematoidea</taxon>
        <taxon>Timematidae</taxon>
        <taxon>Timema</taxon>
    </lineage>
</organism>
<accession>A0ABN7PCB7</accession>
<dbReference type="EMBL" id="CAJPIN010042740">
    <property type="protein sequence ID" value="CAG2065403.1"/>
    <property type="molecule type" value="Genomic_DNA"/>
</dbReference>
<feature type="non-terminal residue" evidence="1">
    <location>
        <position position="48"/>
    </location>
</feature>
<gene>
    <name evidence="1" type="ORF">TPAB3V08_LOCUS12347</name>
</gene>